<feature type="compositionally biased region" description="Low complexity" evidence="1">
    <location>
        <begin position="113"/>
        <end position="123"/>
    </location>
</feature>
<dbReference type="EMBL" id="LWCA01000765">
    <property type="protein sequence ID" value="OAF67022.1"/>
    <property type="molecule type" value="Genomic_DNA"/>
</dbReference>
<accession>A0A177AZW4</accession>
<proteinExistence type="predicted"/>
<keyword evidence="3" id="KW-1185">Reference proteome</keyword>
<evidence type="ECO:0000256" key="1">
    <source>
        <dbReference type="SAM" id="MobiDB-lite"/>
    </source>
</evidence>
<gene>
    <name evidence="2" type="ORF">A3Q56_05188</name>
</gene>
<organism evidence="2 3">
    <name type="scientific">Intoshia linei</name>
    <dbReference type="NCBI Taxonomy" id="1819745"/>
    <lineage>
        <taxon>Eukaryota</taxon>
        <taxon>Metazoa</taxon>
        <taxon>Spiralia</taxon>
        <taxon>Lophotrochozoa</taxon>
        <taxon>Mesozoa</taxon>
        <taxon>Orthonectida</taxon>
        <taxon>Rhopaluridae</taxon>
        <taxon>Intoshia</taxon>
    </lineage>
</organism>
<dbReference type="AlphaFoldDB" id="A0A177AZW4"/>
<comment type="caution">
    <text evidence="2">The sequence shown here is derived from an EMBL/GenBank/DDBJ whole genome shotgun (WGS) entry which is preliminary data.</text>
</comment>
<reference evidence="2 3" key="1">
    <citation type="submission" date="2016-04" db="EMBL/GenBank/DDBJ databases">
        <title>The genome of Intoshia linei affirms orthonectids as highly simplified spiralians.</title>
        <authorList>
            <person name="Mikhailov K.V."/>
            <person name="Slusarev G.S."/>
            <person name="Nikitin M.A."/>
            <person name="Logacheva M.D."/>
            <person name="Penin A."/>
            <person name="Aleoshin V."/>
            <person name="Panchin Y.V."/>
        </authorList>
    </citation>
    <scope>NUCLEOTIDE SEQUENCE [LARGE SCALE GENOMIC DNA]</scope>
    <source>
        <strain evidence="2">Intl2013</strain>
        <tissue evidence="2">Whole animal</tissue>
    </source>
</reference>
<evidence type="ECO:0000313" key="2">
    <source>
        <dbReference type="EMBL" id="OAF67022.1"/>
    </source>
</evidence>
<evidence type="ECO:0000313" key="3">
    <source>
        <dbReference type="Proteomes" id="UP000078046"/>
    </source>
</evidence>
<feature type="region of interest" description="Disordered" evidence="1">
    <location>
        <begin position="276"/>
        <end position="302"/>
    </location>
</feature>
<protein>
    <submittedName>
        <fullName evidence="2">Uncharacterized protein</fullName>
    </submittedName>
</protein>
<feature type="region of interest" description="Disordered" evidence="1">
    <location>
        <begin position="1"/>
        <end position="132"/>
    </location>
</feature>
<sequence length="503" mass="57571">MSQIFSEADDIDNVYQHSEDDDSNHSSNITPTWKIEESLLDQKVKTLSQSETEDEHDVDTDNHDIESEVEGQDQNKEKIDLRTTSSRLHSPESINDINMSEDDVVFKSQTTTENDNINEISDINQDENESYDTVSVTKSISIKTDSQSQTDSKNDTDVDIDSELDFIISNESIENEHEKKHKFGDQISGESIIDSDEINDSNLKLKEHNTENIGSISNISGENEYENQEIDLKINRSNLDENEAISINISASEKMDNGSIGFEENIVMGNDESLNTETNGNSIHSKKFSESNHSNNEYDNNYDEKEKQDENCEKFNKSISVSVHNEELTDTIDKLNEKTPEKFLRRSYTSVSLNQTKSGKNRPKTAFQRNKIAKNSKVDTMRQEYTSAMEISMNKLKTVLDNKNITQNNKHFDNDNDNLNDNGNKTETLNQNDQSSIKYIYQNKINTILQDITLKNLDIFDYIDSVTNKNLIIQRDNDKLSKILIECREAVKLVNLSKFQDNE</sequence>
<feature type="non-terminal residue" evidence="2">
    <location>
        <position position="503"/>
    </location>
</feature>
<dbReference type="Proteomes" id="UP000078046">
    <property type="component" value="Unassembled WGS sequence"/>
</dbReference>
<feature type="compositionally biased region" description="Basic and acidic residues" evidence="1">
    <location>
        <begin position="34"/>
        <end position="44"/>
    </location>
</feature>
<feature type="compositionally biased region" description="Polar residues" evidence="1">
    <location>
        <begin position="82"/>
        <end position="98"/>
    </location>
</feature>
<name>A0A177AZW4_9BILA</name>